<feature type="region of interest" description="Disordered" evidence="2">
    <location>
        <begin position="1"/>
        <end position="25"/>
    </location>
</feature>
<dbReference type="InterPro" id="IPR004114">
    <property type="entry name" value="THUMP_dom"/>
</dbReference>
<keyword evidence="1" id="KW-0694">RNA-binding</keyword>
<name>A0A9P6JUW8_9AGAR</name>
<dbReference type="PROSITE" id="PS51165">
    <property type="entry name" value="THUMP"/>
    <property type="match status" value="1"/>
</dbReference>
<protein>
    <recommendedName>
        <fullName evidence="3">THUMP domain-containing protein</fullName>
    </recommendedName>
</protein>
<feature type="compositionally biased region" description="Polar residues" evidence="2">
    <location>
        <begin position="277"/>
        <end position="291"/>
    </location>
</feature>
<dbReference type="AlphaFoldDB" id="A0A9P6JUW8"/>
<organism evidence="4 5">
    <name type="scientific">Crepidotus variabilis</name>
    <dbReference type="NCBI Taxonomy" id="179855"/>
    <lineage>
        <taxon>Eukaryota</taxon>
        <taxon>Fungi</taxon>
        <taxon>Dikarya</taxon>
        <taxon>Basidiomycota</taxon>
        <taxon>Agaricomycotina</taxon>
        <taxon>Agaricomycetes</taxon>
        <taxon>Agaricomycetidae</taxon>
        <taxon>Agaricales</taxon>
        <taxon>Agaricineae</taxon>
        <taxon>Crepidotaceae</taxon>
        <taxon>Crepidotus</taxon>
    </lineage>
</organism>
<dbReference type="PANTHER" id="PTHR13452:SF10">
    <property type="entry name" value="THUMP DOMAIN-CONTAINING PROTEIN 1"/>
    <property type="match status" value="1"/>
</dbReference>
<sequence length="295" mass="33554">MSQSKRKASGEDHQRTKKKYRSDGTPVWAKRHVEGPGVWVSCVKGREKQAVGEILDLFETIADMAWPKSDEFQSIVEDSDQEKPDLSIEEQIMKQVATLTQPRGQKQQQRFASCQTNTPCVLFISCKPPVDPVELILECVKNIKETGVTRMRNIHRVIPVSSSSVANLPEIEAMCKQVFSNFFLKHPDKKFTYKIELRVRNHTTIPRPTMIQTIASCVPDGHTVNLIDPKVFILVEVFKSICGVSVVEDYYRWHKFNVMEIANENKKTEASSDSRLVETSSNTTPEVPTTIQIFK</sequence>
<dbReference type="GO" id="GO:0006400">
    <property type="term" value="P:tRNA modification"/>
    <property type="evidence" value="ECO:0007669"/>
    <property type="project" value="InterPro"/>
</dbReference>
<dbReference type="FunFam" id="3.30.2300.10:FF:000001">
    <property type="entry name" value="THUMP domain-containing protein 1"/>
    <property type="match status" value="1"/>
</dbReference>
<dbReference type="CDD" id="cd11717">
    <property type="entry name" value="THUMP_THUMPD1_like"/>
    <property type="match status" value="1"/>
</dbReference>
<dbReference type="GO" id="GO:0003723">
    <property type="term" value="F:RNA binding"/>
    <property type="evidence" value="ECO:0007669"/>
    <property type="project" value="UniProtKB-UniRule"/>
</dbReference>
<feature type="domain" description="THUMP" evidence="3">
    <location>
        <begin position="134"/>
        <end position="248"/>
    </location>
</feature>
<dbReference type="Pfam" id="PF02926">
    <property type="entry name" value="THUMP"/>
    <property type="match status" value="1"/>
</dbReference>
<reference evidence="4" key="1">
    <citation type="submission" date="2020-11" db="EMBL/GenBank/DDBJ databases">
        <authorList>
            <consortium name="DOE Joint Genome Institute"/>
            <person name="Ahrendt S."/>
            <person name="Riley R."/>
            <person name="Andreopoulos W."/>
            <person name="Labutti K."/>
            <person name="Pangilinan J."/>
            <person name="Ruiz-Duenas F.J."/>
            <person name="Barrasa J.M."/>
            <person name="Sanchez-Garcia M."/>
            <person name="Camarero S."/>
            <person name="Miyauchi S."/>
            <person name="Serrano A."/>
            <person name="Linde D."/>
            <person name="Babiker R."/>
            <person name="Drula E."/>
            <person name="Ayuso-Fernandez I."/>
            <person name="Pacheco R."/>
            <person name="Padilla G."/>
            <person name="Ferreira P."/>
            <person name="Barriuso J."/>
            <person name="Kellner H."/>
            <person name="Castanera R."/>
            <person name="Alfaro M."/>
            <person name="Ramirez L."/>
            <person name="Pisabarro A.G."/>
            <person name="Kuo A."/>
            <person name="Tritt A."/>
            <person name="Lipzen A."/>
            <person name="He G."/>
            <person name="Yan M."/>
            <person name="Ng V."/>
            <person name="Cullen D."/>
            <person name="Martin F."/>
            <person name="Rosso M.-N."/>
            <person name="Henrissat B."/>
            <person name="Hibbett D."/>
            <person name="Martinez A.T."/>
            <person name="Grigoriev I.V."/>
        </authorList>
    </citation>
    <scope>NUCLEOTIDE SEQUENCE</scope>
    <source>
        <strain evidence="4">CBS 506.95</strain>
    </source>
</reference>
<accession>A0A9P6JUW8</accession>
<dbReference type="SUPFAM" id="SSF143437">
    <property type="entry name" value="THUMP domain-like"/>
    <property type="match status" value="1"/>
</dbReference>
<feature type="region of interest" description="Disordered" evidence="2">
    <location>
        <begin position="269"/>
        <end position="291"/>
    </location>
</feature>
<evidence type="ECO:0000259" key="3">
    <source>
        <dbReference type="PROSITE" id="PS51165"/>
    </source>
</evidence>
<gene>
    <name evidence="4" type="ORF">CPB83DRAFT_844713</name>
</gene>
<comment type="caution">
    <text evidence="4">The sequence shown here is derived from an EMBL/GenBank/DDBJ whole genome shotgun (WGS) entry which is preliminary data.</text>
</comment>
<dbReference type="Proteomes" id="UP000807306">
    <property type="component" value="Unassembled WGS sequence"/>
</dbReference>
<dbReference type="InterPro" id="IPR040183">
    <property type="entry name" value="THUMPD1-like"/>
</dbReference>
<proteinExistence type="predicted"/>
<dbReference type="PANTHER" id="PTHR13452">
    <property type="entry name" value="THUMP DOMAIN CONTAINING PROTEIN 1-RELATED"/>
    <property type="match status" value="1"/>
</dbReference>
<keyword evidence="5" id="KW-1185">Reference proteome</keyword>
<dbReference type="Gene3D" id="3.30.2300.10">
    <property type="entry name" value="THUMP superfamily"/>
    <property type="match status" value="1"/>
</dbReference>
<evidence type="ECO:0000256" key="1">
    <source>
        <dbReference type="PROSITE-ProRule" id="PRU00529"/>
    </source>
</evidence>
<evidence type="ECO:0000313" key="5">
    <source>
        <dbReference type="Proteomes" id="UP000807306"/>
    </source>
</evidence>
<evidence type="ECO:0000256" key="2">
    <source>
        <dbReference type="SAM" id="MobiDB-lite"/>
    </source>
</evidence>
<dbReference type="OrthoDB" id="367221at2759"/>
<evidence type="ECO:0000313" key="4">
    <source>
        <dbReference type="EMBL" id="KAF9533896.1"/>
    </source>
</evidence>
<dbReference type="EMBL" id="MU157827">
    <property type="protein sequence ID" value="KAF9533896.1"/>
    <property type="molecule type" value="Genomic_DNA"/>
</dbReference>